<dbReference type="AlphaFoldDB" id="A0A9Q4PYN4"/>
<feature type="domain" description="Proline dehydrogenase" evidence="2">
    <location>
        <begin position="25"/>
        <end position="167"/>
    </location>
</feature>
<dbReference type="Gene3D" id="3.20.20.220">
    <property type="match status" value="1"/>
</dbReference>
<dbReference type="SUPFAM" id="SSF51730">
    <property type="entry name" value="FAD-linked oxidoreductase"/>
    <property type="match status" value="1"/>
</dbReference>
<evidence type="ECO:0000256" key="1">
    <source>
        <dbReference type="ARBA" id="ARBA00023002"/>
    </source>
</evidence>
<dbReference type="Proteomes" id="UP001143747">
    <property type="component" value="Unassembled WGS sequence"/>
</dbReference>
<dbReference type="Pfam" id="PF01619">
    <property type="entry name" value="Pro_dh"/>
    <property type="match status" value="1"/>
</dbReference>
<dbReference type="GO" id="GO:0004657">
    <property type="term" value="F:proline dehydrogenase activity"/>
    <property type="evidence" value="ECO:0007669"/>
    <property type="project" value="InterPro"/>
</dbReference>
<evidence type="ECO:0000313" key="3">
    <source>
        <dbReference type="EMBL" id="MDE4908292.1"/>
    </source>
</evidence>
<proteinExistence type="predicted"/>
<dbReference type="InterPro" id="IPR029041">
    <property type="entry name" value="FAD-linked_oxidoreductase-like"/>
</dbReference>
<dbReference type="GO" id="GO:0010133">
    <property type="term" value="P:L-proline catabolic process to L-glutamate"/>
    <property type="evidence" value="ECO:0007669"/>
    <property type="project" value="TreeGrafter"/>
</dbReference>
<dbReference type="EMBL" id="JAKELO010000002">
    <property type="protein sequence ID" value="MDE4908292.1"/>
    <property type="molecule type" value="Genomic_DNA"/>
</dbReference>
<dbReference type="RefSeq" id="WP_274924924.1">
    <property type="nucleotide sequence ID" value="NZ_JAKELO010000002.1"/>
</dbReference>
<keyword evidence="4" id="KW-1185">Reference proteome</keyword>
<name>A0A9Q4PYN4_9EURY</name>
<keyword evidence="1" id="KW-0560">Oxidoreductase</keyword>
<dbReference type="GO" id="GO:0071949">
    <property type="term" value="F:FAD binding"/>
    <property type="evidence" value="ECO:0007669"/>
    <property type="project" value="TreeGrafter"/>
</dbReference>
<dbReference type="InterPro" id="IPR015659">
    <property type="entry name" value="Proline_oxidase"/>
</dbReference>
<dbReference type="InterPro" id="IPR002872">
    <property type="entry name" value="Proline_DH_dom"/>
</dbReference>
<evidence type="ECO:0000259" key="2">
    <source>
        <dbReference type="Pfam" id="PF01619"/>
    </source>
</evidence>
<evidence type="ECO:0000313" key="4">
    <source>
        <dbReference type="Proteomes" id="UP001143747"/>
    </source>
</evidence>
<gene>
    <name evidence="3" type="ORF">L0665_06670</name>
</gene>
<comment type="caution">
    <text evidence="3">The sequence shown here is derived from an EMBL/GenBank/DDBJ whole genome shotgun (WGS) entry which is preliminary data.</text>
</comment>
<accession>A0A9Q4PYN4</accession>
<protein>
    <submittedName>
        <fullName evidence="3">Proline dehydrogenase family protein</fullName>
    </submittedName>
</protein>
<reference evidence="3" key="1">
    <citation type="submission" date="2022-01" db="EMBL/GenBank/DDBJ databases">
        <title>Draft genome of Methanogenium marinum DSM 15558.</title>
        <authorList>
            <person name="Chen S.-C."/>
            <person name="You Y.-T."/>
        </authorList>
    </citation>
    <scope>NUCLEOTIDE SEQUENCE</scope>
    <source>
        <strain evidence="3">DSM 15558</strain>
    </source>
</reference>
<dbReference type="PANTHER" id="PTHR13914">
    <property type="entry name" value="PROLINE OXIDASE"/>
    <property type="match status" value="1"/>
</dbReference>
<sequence length="273" mass="30485">MMKSIQHTKNRWHLPGLEEAVSWCKACNERGIACNMHPLGEFVEDQDAAEDAARTYEDCISAIHTHRLNASVAVKPSAIGVALQTETFHEYLEQILSYAMAKRVPVGIDMEGTPLVKDTIEGAFQAAEHGYSFTLSLQAYLKRTPVDINRAAEEGIPVRLVKGAYIGDLNQHDEIISALRTQAFLISRRHPQFSVGTQDADLIRWLQESIPEARSRITFGFLKGLGTETMLGMANSGWKVHEYLPYGNDNGGYDRRREIYLAALASARIRPLV</sequence>
<dbReference type="PANTHER" id="PTHR13914:SF0">
    <property type="entry name" value="PROLINE DEHYDROGENASE 1, MITOCHONDRIAL"/>
    <property type="match status" value="1"/>
</dbReference>
<organism evidence="3 4">
    <name type="scientific">Methanogenium marinum</name>
    <dbReference type="NCBI Taxonomy" id="348610"/>
    <lineage>
        <taxon>Archaea</taxon>
        <taxon>Methanobacteriati</taxon>
        <taxon>Methanobacteriota</taxon>
        <taxon>Stenosarchaea group</taxon>
        <taxon>Methanomicrobia</taxon>
        <taxon>Methanomicrobiales</taxon>
        <taxon>Methanomicrobiaceae</taxon>
        <taxon>Methanogenium</taxon>
    </lineage>
</organism>